<dbReference type="GO" id="GO:0042597">
    <property type="term" value="C:periplasmic space"/>
    <property type="evidence" value="ECO:0007669"/>
    <property type="project" value="InterPro"/>
</dbReference>
<keyword evidence="1" id="KW-0813">Transport</keyword>
<evidence type="ECO:0000256" key="2">
    <source>
        <dbReference type="ARBA" id="ARBA00022617"/>
    </source>
</evidence>
<comment type="PTM">
    <text evidence="7">Binds 1 heme group per subunit.</text>
</comment>
<dbReference type="GO" id="GO:0009055">
    <property type="term" value="F:electron transfer activity"/>
    <property type="evidence" value="ECO:0007669"/>
    <property type="project" value="InterPro"/>
</dbReference>
<keyword evidence="10" id="KW-1185">Reference proteome</keyword>
<evidence type="ECO:0000256" key="1">
    <source>
        <dbReference type="ARBA" id="ARBA00022448"/>
    </source>
</evidence>
<evidence type="ECO:0000256" key="5">
    <source>
        <dbReference type="ARBA" id="ARBA00023004"/>
    </source>
</evidence>
<dbReference type="Gene3D" id="1.20.120.10">
    <property type="entry name" value="Cytochrome c/b562"/>
    <property type="match status" value="1"/>
</dbReference>
<dbReference type="AlphaFoldDB" id="A0A090SDS9"/>
<dbReference type="GO" id="GO:0005506">
    <property type="term" value="F:iron ion binding"/>
    <property type="evidence" value="ECO:0007669"/>
    <property type="project" value="InterPro"/>
</dbReference>
<keyword evidence="5 6" id="KW-0408">Iron</keyword>
<dbReference type="GO" id="GO:0020037">
    <property type="term" value="F:heme binding"/>
    <property type="evidence" value="ECO:0007669"/>
    <property type="project" value="InterPro"/>
</dbReference>
<accession>A0A090SDS9</accession>
<evidence type="ECO:0000256" key="6">
    <source>
        <dbReference type="PIRSR" id="PIRSR000027-1"/>
    </source>
</evidence>
<dbReference type="STRING" id="990268.JCM19235_6235"/>
<dbReference type="PROSITE" id="PS51009">
    <property type="entry name" value="CYTCII"/>
    <property type="match status" value="1"/>
</dbReference>
<reference evidence="9 10" key="2">
    <citation type="submission" date="2014-09" db="EMBL/GenBank/DDBJ databases">
        <authorList>
            <consortium name="NBRP consortium"/>
            <person name="Sawabe T."/>
            <person name="Meirelles P."/>
            <person name="Nakanishi M."/>
            <person name="Sayaka M."/>
            <person name="Hattori M."/>
            <person name="Ohkuma M."/>
        </authorList>
    </citation>
    <scope>NUCLEOTIDE SEQUENCE [LARGE SCALE GENOMIC DNA]</scope>
    <source>
        <strain evidence="10">JCM19235</strain>
    </source>
</reference>
<protein>
    <recommendedName>
        <fullName evidence="11">Cytochrome c</fullName>
    </recommendedName>
</protein>
<dbReference type="PIRSF" id="PIRSF000027">
    <property type="entry name" value="Cytc_c_prime"/>
    <property type="match status" value="1"/>
</dbReference>
<sequence>MSKSITERTVGNKAMKTMITLLAVFGITHTSLAQAHEEMIAARQNAFSNIENQTKVVSKQVKKSDIDWQAMLAASEQLTVDSTMLSNAFETGSQEGSKAKESVWSKPEKFNRLLAEMQQGYKQVAEGVDKQSIDEVQRGLKVAESTCKSCHRSYRSRW</sequence>
<name>A0A090SDS9_9VIBR</name>
<keyword evidence="8" id="KW-0732">Signal</keyword>
<evidence type="ECO:0000256" key="7">
    <source>
        <dbReference type="PIRSR" id="PIRSR000027-2"/>
    </source>
</evidence>
<dbReference type="InterPro" id="IPR010980">
    <property type="entry name" value="Cyt_c/b562"/>
</dbReference>
<gene>
    <name evidence="9" type="ORF">JCM19235_6235</name>
</gene>
<evidence type="ECO:0000256" key="8">
    <source>
        <dbReference type="SAM" id="SignalP"/>
    </source>
</evidence>
<feature type="signal peptide" evidence="8">
    <location>
        <begin position="1"/>
        <end position="35"/>
    </location>
</feature>
<proteinExistence type="predicted"/>
<feature type="binding site" description="covalent" evidence="7">
    <location>
        <position position="147"/>
    </location>
    <ligand>
        <name>heme c</name>
        <dbReference type="ChEBI" id="CHEBI:61717"/>
    </ligand>
</feature>
<evidence type="ECO:0000256" key="4">
    <source>
        <dbReference type="ARBA" id="ARBA00022982"/>
    </source>
</evidence>
<dbReference type="Pfam" id="PF01322">
    <property type="entry name" value="Cytochrom_C_2"/>
    <property type="match status" value="1"/>
</dbReference>
<dbReference type="GO" id="GO:0022900">
    <property type="term" value="P:electron transport chain"/>
    <property type="evidence" value="ECO:0007669"/>
    <property type="project" value="InterPro"/>
</dbReference>
<evidence type="ECO:0008006" key="11">
    <source>
        <dbReference type="Google" id="ProtNLM"/>
    </source>
</evidence>
<organism evidence="9 10">
    <name type="scientific">Vibrio maritimus</name>
    <dbReference type="NCBI Taxonomy" id="990268"/>
    <lineage>
        <taxon>Bacteria</taxon>
        <taxon>Pseudomonadati</taxon>
        <taxon>Pseudomonadota</taxon>
        <taxon>Gammaproteobacteria</taxon>
        <taxon>Vibrionales</taxon>
        <taxon>Vibrionaceae</taxon>
        <taxon>Vibrio</taxon>
    </lineage>
</organism>
<keyword evidence="3 6" id="KW-0479">Metal-binding</keyword>
<comment type="caution">
    <text evidence="9">The sequence shown here is derived from an EMBL/GenBank/DDBJ whole genome shotgun (WGS) entry which is preliminary data.</text>
</comment>
<dbReference type="Proteomes" id="UP000029228">
    <property type="component" value="Unassembled WGS sequence"/>
</dbReference>
<feature type="binding site" description="axial binding residue" evidence="6">
    <location>
        <position position="151"/>
    </location>
    <ligand>
        <name>heme c</name>
        <dbReference type="ChEBI" id="CHEBI:61717"/>
    </ligand>
    <ligandPart>
        <name>Fe</name>
        <dbReference type="ChEBI" id="CHEBI:18248"/>
    </ligandPart>
</feature>
<dbReference type="EMBL" id="BBMR01000002">
    <property type="protein sequence ID" value="GAL17682.1"/>
    <property type="molecule type" value="Genomic_DNA"/>
</dbReference>
<dbReference type="InterPro" id="IPR012127">
    <property type="entry name" value="Cyt_c_prime"/>
</dbReference>
<keyword evidence="4" id="KW-0249">Electron transport</keyword>
<keyword evidence="2 7" id="KW-0349">Heme</keyword>
<evidence type="ECO:0000313" key="9">
    <source>
        <dbReference type="EMBL" id="GAL17682.1"/>
    </source>
</evidence>
<evidence type="ECO:0000313" key="10">
    <source>
        <dbReference type="Proteomes" id="UP000029228"/>
    </source>
</evidence>
<dbReference type="SUPFAM" id="SSF47175">
    <property type="entry name" value="Cytochromes"/>
    <property type="match status" value="1"/>
</dbReference>
<reference evidence="9 10" key="1">
    <citation type="submission" date="2014-09" db="EMBL/GenBank/DDBJ databases">
        <title>Vibrio maritimus JCM 19235. (C45) whole genome shotgun sequence.</title>
        <authorList>
            <person name="Sawabe T."/>
            <person name="Meirelles P."/>
            <person name="Nakanishi M."/>
            <person name="Sayaka M."/>
            <person name="Hattori M."/>
            <person name="Ohkuma M."/>
        </authorList>
    </citation>
    <scope>NUCLEOTIDE SEQUENCE [LARGE SCALE GENOMIC DNA]</scope>
    <source>
        <strain evidence="10">JCM19235</strain>
    </source>
</reference>
<feature type="chain" id="PRO_5001863203" description="Cytochrome c" evidence="8">
    <location>
        <begin position="36"/>
        <end position="158"/>
    </location>
</feature>
<evidence type="ECO:0000256" key="3">
    <source>
        <dbReference type="ARBA" id="ARBA00022723"/>
    </source>
</evidence>
<feature type="binding site" description="covalent" evidence="7">
    <location>
        <position position="150"/>
    </location>
    <ligand>
        <name>heme c</name>
        <dbReference type="ChEBI" id="CHEBI:61717"/>
    </ligand>
</feature>
<dbReference type="InterPro" id="IPR002321">
    <property type="entry name" value="Cyt_c_II"/>
</dbReference>